<feature type="compositionally biased region" description="Basic and acidic residues" evidence="1">
    <location>
        <begin position="157"/>
        <end position="182"/>
    </location>
</feature>
<reference evidence="2" key="1">
    <citation type="journal article" date="2015" name="Nature">
        <title>Complex archaea that bridge the gap between prokaryotes and eukaryotes.</title>
        <authorList>
            <person name="Spang A."/>
            <person name="Saw J.H."/>
            <person name="Jorgensen S.L."/>
            <person name="Zaremba-Niedzwiedzka K."/>
            <person name="Martijn J."/>
            <person name="Lind A.E."/>
            <person name="van Eijk R."/>
            <person name="Schleper C."/>
            <person name="Guy L."/>
            <person name="Ettema T.J."/>
        </authorList>
    </citation>
    <scope>NUCLEOTIDE SEQUENCE</scope>
</reference>
<dbReference type="EMBL" id="LAZR01037694">
    <property type="protein sequence ID" value="KKL21538.1"/>
    <property type="molecule type" value="Genomic_DNA"/>
</dbReference>
<feature type="region of interest" description="Disordered" evidence="1">
    <location>
        <begin position="136"/>
        <end position="190"/>
    </location>
</feature>
<dbReference type="AlphaFoldDB" id="A0A0F9EBW0"/>
<sequence length="190" mass="21138">QRPVPPDPSSFTDSVTGEIDRSKYQNAVVQHEDKLHAWRQAQGEPTPVASAPGPTLEDFKTRYEPMKQKHADYEEVINRPVFTREIMEALFESEQGPEIAYFLGKNEAEALRIADLSPAQMLKEIGKLEGKFSAESTKRTISGAPPPITPVGGTATVDKDPDKMTTPEWMAHDKQQRLEKIKKQNAPLGG</sequence>
<protein>
    <recommendedName>
        <fullName evidence="3">Scaffolding protein</fullName>
    </recommendedName>
</protein>
<accession>A0A0F9EBW0</accession>
<proteinExistence type="predicted"/>
<feature type="non-terminal residue" evidence="2">
    <location>
        <position position="1"/>
    </location>
</feature>
<evidence type="ECO:0008006" key="3">
    <source>
        <dbReference type="Google" id="ProtNLM"/>
    </source>
</evidence>
<organism evidence="2">
    <name type="scientific">marine sediment metagenome</name>
    <dbReference type="NCBI Taxonomy" id="412755"/>
    <lineage>
        <taxon>unclassified sequences</taxon>
        <taxon>metagenomes</taxon>
        <taxon>ecological metagenomes</taxon>
    </lineage>
</organism>
<comment type="caution">
    <text evidence="2">The sequence shown here is derived from an EMBL/GenBank/DDBJ whole genome shotgun (WGS) entry which is preliminary data.</text>
</comment>
<gene>
    <name evidence="2" type="ORF">LCGC14_2444450</name>
</gene>
<evidence type="ECO:0000256" key="1">
    <source>
        <dbReference type="SAM" id="MobiDB-lite"/>
    </source>
</evidence>
<name>A0A0F9EBW0_9ZZZZ</name>
<evidence type="ECO:0000313" key="2">
    <source>
        <dbReference type="EMBL" id="KKL21538.1"/>
    </source>
</evidence>